<reference evidence="1 2" key="1">
    <citation type="journal article" date="2011" name="PLoS Genet.">
        <title>Comparative genomic analysis of human fungal pathogens causing paracoccidioidomycosis.</title>
        <authorList>
            <person name="Desjardins C.A."/>
            <person name="Champion M.D."/>
            <person name="Holder J.W."/>
            <person name="Muszewska A."/>
            <person name="Goldberg J."/>
            <person name="Bailao A.M."/>
            <person name="Brigido M.M."/>
            <person name="Ferreira M.E."/>
            <person name="Garcia A.M."/>
            <person name="Grynberg M."/>
            <person name="Gujja S."/>
            <person name="Heiman D.I."/>
            <person name="Henn M.R."/>
            <person name="Kodira C.D."/>
            <person name="Leon-Narvaez H."/>
            <person name="Longo L.V."/>
            <person name="Ma L.J."/>
            <person name="Malavazi I."/>
            <person name="Matsuo A.L."/>
            <person name="Morais F.V."/>
            <person name="Pereira M."/>
            <person name="Rodriguez-Brito S."/>
            <person name="Sakthikumar S."/>
            <person name="Salem-Izacc S.M."/>
            <person name="Sykes S.M."/>
            <person name="Teixeira M.M."/>
            <person name="Vallejo M.C."/>
            <person name="Walter M.E."/>
            <person name="Yandava C."/>
            <person name="Young S."/>
            <person name="Zeng Q."/>
            <person name="Zucker J."/>
            <person name="Felipe M.S."/>
            <person name="Goldman G.H."/>
            <person name="Haas B.J."/>
            <person name="McEwen J.G."/>
            <person name="Nino-Vega G."/>
            <person name="Puccia R."/>
            <person name="San-Blas G."/>
            <person name="Soares C.M."/>
            <person name="Birren B.W."/>
            <person name="Cuomo C.A."/>
        </authorList>
    </citation>
    <scope>NUCLEOTIDE SEQUENCE [LARGE SCALE GENOMIC DNA]</scope>
    <source>
        <strain evidence="2">ATCC MYA-826 / Pb01</strain>
    </source>
</reference>
<dbReference type="VEuPathDB" id="FungiDB:PAAG_12086"/>
<proteinExistence type="predicted"/>
<dbReference type="GeneID" id="26970860"/>
<gene>
    <name evidence="1" type="ORF">PAAG_12086</name>
</gene>
<accession>A0A0A2V176</accession>
<dbReference type="EMBL" id="KN294006">
    <property type="protein sequence ID" value="KGQ01228.1"/>
    <property type="molecule type" value="Genomic_DNA"/>
</dbReference>
<dbReference type="AlphaFoldDB" id="A0A0A2V176"/>
<organism evidence="1 2">
    <name type="scientific">Paracoccidioides lutzii (strain ATCC MYA-826 / Pb01)</name>
    <name type="common">Paracoccidioides brasiliensis</name>
    <dbReference type="NCBI Taxonomy" id="502779"/>
    <lineage>
        <taxon>Eukaryota</taxon>
        <taxon>Fungi</taxon>
        <taxon>Dikarya</taxon>
        <taxon>Ascomycota</taxon>
        <taxon>Pezizomycotina</taxon>
        <taxon>Eurotiomycetes</taxon>
        <taxon>Eurotiomycetidae</taxon>
        <taxon>Onygenales</taxon>
        <taxon>Ajellomycetaceae</taxon>
        <taxon>Paracoccidioides</taxon>
    </lineage>
</organism>
<keyword evidence="2" id="KW-1185">Reference proteome</keyword>
<sequence>MTYILAYTCPKGSLEGKVAIVTALHLGLEKLSPGRLLKVPISYLKTLQLMLGERVVQNMDVKDAPGRANAVLPES</sequence>
<dbReference type="RefSeq" id="XP_015702773.1">
    <property type="nucleotide sequence ID" value="XM_015847623.1"/>
</dbReference>
<dbReference type="Proteomes" id="UP000002059">
    <property type="component" value="Partially assembled WGS sequence"/>
</dbReference>
<evidence type="ECO:0000313" key="1">
    <source>
        <dbReference type="EMBL" id="KGQ01228.1"/>
    </source>
</evidence>
<name>A0A0A2V176_PARBA</name>
<dbReference type="KEGG" id="pbl:PAAG_12086"/>
<evidence type="ECO:0000313" key="2">
    <source>
        <dbReference type="Proteomes" id="UP000002059"/>
    </source>
</evidence>
<protein>
    <submittedName>
        <fullName evidence="1">Uncharacterized protein</fullName>
    </submittedName>
</protein>
<dbReference type="HOGENOM" id="CLU_2671712_0_0_1"/>